<organism evidence="3 4">
    <name type="scientific">Polychaeton citri CBS 116435</name>
    <dbReference type="NCBI Taxonomy" id="1314669"/>
    <lineage>
        <taxon>Eukaryota</taxon>
        <taxon>Fungi</taxon>
        <taxon>Dikarya</taxon>
        <taxon>Ascomycota</taxon>
        <taxon>Pezizomycotina</taxon>
        <taxon>Dothideomycetes</taxon>
        <taxon>Dothideomycetidae</taxon>
        <taxon>Capnodiales</taxon>
        <taxon>Capnodiaceae</taxon>
        <taxon>Polychaeton</taxon>
    </lineage>
</organism>
<sequence length="609" mass="66313">MAAPLDSVMLPYDSTIRKVEIGSGDRPTASPPTPKPFYANFGIRQHDVSRHEEKYQSSQGSRALSNHPVGQTDVANAHTSASSIVLPQEEFPVRRRSPRSPIDIKHPFPRRLASHPVLLKRASSVAYPEGCRDVGDSPGPPPRSPLRPHTAQNTLDCVMTSNTSLRKHTPKVAPSIKSASDYSEIEPFKAVVTTECTGPIKRPKSRGKESSRLSYAARRAREERVRQRKQRERPSAHPNIDAVMQASARVLSSRQRLKKRQQLQMPEPKPSLLAPRYPSTISLRSNSSLEKATEISLTPVSGSPPHGSPVSPLEKADCTPVSLTASRVSRDTHMTVSPIMLVAEEMPFQKAKPAPKPAKLVLQSKPYVPRPRSASIPRNAAKRRSRCAANGMQTPPRSVSPIKREAKREETPPLPSPPPTRALPPTPPASGSERSARLAIPSNAVQSVTDDIKELPRTPAYEVSVSSEKRHLRDSKQAGAIPHVSTQDASRHAKASSTNAARISRITARMEALEKQNALLQAALMAVLKTNGNFNTHNITPQMNFPQPSGTAPTASTAWEDCCEKCSHQDADTCSSNSRSCTHASSDSSALEMYMSTRRGDAIQNAGAL</sequence>
<name>A0A9P4Q7T2_9PEZI</name>
<dbReference type="AlphaFoldDB" id="A0A9P4Q7T2"/>
<feature type="compositionally biased region" description="Low complexity" evidence="2">
    <location>
        <begin position="299"/>
        <end position="312"/>
    </location>
</feature>
<evidence type="ECO:0000256" key="2">
    <source>
        <dbReference type="SAM" id="MobiDB-lite"/>
    </source>
</evidence>
<feature type="compositionally biased region" description="Basic and acidic residues" evidence="2">
    <location>
        <begin position="402"/>
        <end position="411"/>
    </location>
</feature>
<reference evidence="3" key="1">
    <citation type="journal article" date="2020" name="Stud. Mycol.">
        <title>101 Dothideomycetes genomes: a test case for predicting lifestyles and emergence of pathogens.</title>
        <authorList>
            <person name="Haridas S."/>
            <person name="Albert R."/>
            <person name="Binder M."/>
            <person name="Bloem J."/>
            <person name="Labutti K."/>
            <person name="Salamov A."/>
            <person name="Andreopoulos B."/>
            <person name="Baker S."/>
            <person name="Barry K."/>
            <person name="Bills G."/>
            <person name="Bluhm B."/>
            <person name="Cannon C."/>
            <person name="Castanera R."/>
            <person name="Culley D."/>
            <person name="Daum C."/>
            <person name="Ezra D."/>
            <person name="Gonzalez J."/>
            <person name="Henrissat B."/>
            <person name="Kuo A."/>
            <person name="Liang C."/>
            <person name="Lipzen A."/>
            <person name="Lutzoni F."/>
            <person name="Magnuson J."/>
            <person name="Mondo S."/>
            <person name="Nolan M."/>
            <person name="Ohm R."/>
            <person name="Pangilinan J."/>
            <person name="Park H.-J."/>
            <person name="Ramirez L."/>
            <person name="Alfaro M."/>
            <person name="Sun H."/>
            <person name="Tritt A."/>
            <person name="Yoshinaga Y."/>
            <person name="Zwiers L.-H."/>
            <person name="Turgeon B."/>
            <person name="Goodwin S."/>
            <person name="Spatafora J."/>
            <person name="Crous P."/>
            <person name="Grigoriev I."/>
        </authorList>
    </citation>
    <scope>NUCLEOTIDE SEQUENCE</scope>
    <source>
        <strain evidence="3">CBS 116435</strain>
    </source>
</reference>
<feature type="region of interest" description="Disordered" evidence="2">
    <location>
        <begin position="198"/>
        <end position="241"/>
    </location>
</feature>
<proteinExistence type="predicted"/>
<evidence type="ECO:0000256" key="1">
    <source>
        <dbReference type="SAM" id="Coils"/>
    </source>
</evidence>
<keyword evidence="4" id="KW-1185">Reference proteome</keyword>
<feature type="compositionally biased region" description="Basic and acidic residues" evidence="2">
    <location>
        <begin position="46"/>
        <end position="55"/>
    </location>
</feature>
<feature type="coiled-coil region" evidence="1">
    <location>
        <begin position="503"/>
        <end position="530"/>
    </location>
</feature>
<feature type="region of interest" description="Disordered" evidence="2">
    <location>
        <begin position="353"/>
        <end position="442"/>
    </location>
</feature>
<keyword evidence="1" id="KW-0175">Coiled coil</keyword>
<evidence type="ECO:0000313" key="4">
    <source>
        <dbReference type="Proteomes" id="UP000799441"/>
    </source>
</evidence>
<evidence type="ECO:0000313" key="3">
    <source>
        <dbReference type="EMBL" id="KAF2722193.1"/>
    </source>
</evidence>
<feature type="compositionally biased region" description="Polar residues" evidence="2">
    <location>
        <begin position="73"/>
        <end position="85"/>
    </location>
</feature>
<dbReference type="Proteomes" id="UP000799441">
    <property type="component" value="Unassembled WGS sequence"/>
</dbReference>
<gene>
    <name evidence="3" type="ORF">K431DRAFT_284138</name>
</gene>
<protein>
    <submittedName>
        <fullName evidence="3">Uncharacterized protein</fullName>
    </submittedName>
</protein>
<feature type="region of interest" description="Disordered" evidence="2">
    <location>
        <begin position="255"/>
        <end position="278"/>
    </location>
</feature>
<accession>A0A9P4Q7T2</accession>
<feature type="region of interest" description="Disordered" evidence="2">
    <location>
        <begin position="295"/>
        <end position="317"/>
    </location>
</feature>
<feature type="compositionally biased region" description="Pro residues" evidence="2">
    <location>
        <begin position="412"/>
        <end position="428"/>
    </location>
</feature>
<feature type="region of interest" description="Disordered" evidence="2">
    <location>
        <begin position="130"/>
        <end position="150"/>
    </location>
</feature>
<feature type="region of interest" description="Disordered" evidence="2">
    <location>
        <begin position="461"/>
        <end position="500"/>
    </location>
</feature>
<comment type="caution">
    <text evidence="3">The sequence shown here is derived from an EMBL/GenBank/DDBJ whole genome shotgun (WGS) entry which is preliminary data.</text>
</comment>
<feature type="region of interest" description="Disordered" evidence="2">
    <location>
        <begin position="46"/>
        <end position="108"/>
    </location>
</feature>
<dbReference type="EMBL" id="MU003784">
    <property type="protein sequence ID" value="KAF2722193.1"/>
    <property type="molecule type" value="Genomic_DNA"/>
</dbReference>
<dbReference type="OrthoDB" id="3832538at2759"/>
<feature type="compositionally biased region" description="Basic and acidic residues" evidence="2">
    <location>
        <begin position="467"/>
        <end position="476"/>
    </location>
</feature>